<feature type="domain" description="ResB-like" evidence="7">
    <location>
        <begin position="278"/>
        <end position="346"/>
    </location>
</feature>
<dbReference type="PANTHER" id="PTHR31566">
    <property type="entry name" value="CYTOCHROME C BIOGENESIS PROTEIN CCS1, CHLOROPLASTIC"/>
    <property type="match status" value="1"/>
</dbReference>
<evidence type="ECO:0000256" key="2">
    <source>
        <dbReference type="ARBA" id="ARBA00022692"/>
    </source>
</evidence>
<dbReference type="EMBL" id="CP138858">
    <property type="protein sequence ID" value="WPJ94365.1"/>
    <property type="molecule type" value="Genomic_DNA"/>
</dbReference>
<name>A0ABZ0RDY2_9BACT</name>
<sequence>MKSLFQFFSSLKLTVVLLAFSMMLIFFGTLDQVQYGIWHTQQLYFESFIAVWAYPEQAAGYDQLFWLRIPMPGGYLLGGLLFINLLAAHFTRFKMTWQKSGIFLGHFGLILLLVSELMTDLLSKESQMPVDEGGRSNYSQSHRANELVLIDRSHPDYDSVHAIPASLLKPGKPIEVPNTPLSIRTVSYYPNATIGRATNGAPTESPATRGAAVKMGIVVTPQPVGYADNDINTATAYVEVFQGEESLGTWLVSNVIDERFPPQMVEAGNSKWEIALRFQRQYYPFEIELIDFSHDKYPGTEIPYNYSSEVKIHHQDSTKNQKALIYMNHPLRYEGLTFYQASFANQDRTSIFQVVRNPGWLLPYISVLLMGLGMCVQFGMHFVKFLRKRQ</sequence>
<feature type="transmembrane region" description="Helical" evidence="6">
    <location>
        <begin position="102"/>
        <end position="122"/>
    </location>
</feature>
<keyword evidence="5 6" id="KW-0472">Membrane</keyword>
<evidence type="ECO:0000256" key="5">
    <source>
        <dbReference type="ARBA" id="ARBA00023136"/>
    </source>
</evidence>
<keyword evidence="3" id="KW-0201">Cytochrome c-type biogenesis</keyword>
<evidence type="ECO:0000259" key="7">
    <source>
        <dbReference type="Pfam" id="PF05140"/>
    </source>
</evidence>
<protein>
    <submittedName>
        <fullName evidence="8">Cytochrome c biogenesis protein ResB</fullName>
    </submittedName>
</protein>
<organism evidence="8 9">
    <name type="scientific">Coraliomargarita algicola</name>
    <dbReference type="NCBI Taxonomy" id="3092156"/>
    <lineage>
        <taxon>Bacteria</taxon>
        <taxon>Pseudomonadati</taxon>
        <taxon>Verrucomicrobiota</taxon>
        <taxon>Opitutia</taxon>
        <taxon>Puniceicoccales</taxon>
        <taxon>Coraliomargaritaceae</taxon>
        <taxon>Coraliomargarita</taxon>
    </lineage>
</organism>
<keyword evidence="2 6" id="KW-0812">Transmembrane</keyword>
<keyword evidence="4 6" id="KW-1133">Transmembrane helix</keyword>
<comment type="subcellular location">
    <subcellularLocation>
        <location evidence="1">Membrane</location>
        <topology evidence="1">Multi-pass membrane protein</topology>
    </subcellularLocation>
</comment>
<dbReference type="Proteomes" id="UP001324993">
    <property type="component" value="Chromosome"/>
</dbReference>
<dbReference type="Pfam" id="PF05140">
    <property type="entry name" value="ResB"/>
    <property type="match status" value="1"/>
</dbReference>
<dbReference type="RefSeq" id="WP_319831298.1">
    <property type="nucleotide sequence ID" value="NZ_CP138858.1"/>
</dbReference>
<accession>A0ABZ0RDY2</accession>
<reference evidence="8 9" key="1">
    <citation type="submission" date="2023-11" db="EMBL/GenBank/DDBJ databases">
        <title>Coraliomargarita sp. nov., isolated from marine algae.</title>
        <authorList>
            <person name="Lee J.K."/>
            <person name="Baek J.H."/>
            <person name="Kim J.M."/>
            <person name="Choi D.G."/>
            <person name="Jeon C.O."/>
        </authorList>
    </citation>
    <scope>NUCLEOTIDE SEQUENCE [LARGE SCALE GENOMIC DNA]</scope>
    <source>
        <strain evidence="8 9">J2-16</strain>
    </source>
</reference>
<evidence type="ECO:0000256" key="6">
    <source>
        <dbReference type="SAM" id="Phobius"/>
    </source>
</evidence>
<feature type="transmembrane region" description="Helical" evidence="6">
    <location>
        <begin position="73"/>
        <end position="90"/>
    </location>
</feature>
<evidence type="ECO:0000313" key="9">
    <source>
        <dbReference type="Proteomes" id="UP001324993"/>
    </source>
</evidence>
<feature type="transmembrane region" description="Helical" evidence="6">
    <location>
        <begin position="360"/>
        <end position="383"/>
    </location>
</feature>
<evidence type="ECO:0000313" key="8">
    <source>
        <dbReference type="EMBL" id="WPJ94365.1"/>
    </source>
</evidence>
<feature type="transmembrane region" description="Helical" evidence="6">
    <location>
        <begin position="12"/>
        <end position="30"/>
    </location>
</feature>
<evidence type="ECO:0000256" key="4">
    <source>
        <dbReference type="ARBA" id="ARBA00022989"/>
    </source>
</evidence>
<dbReference type="InterPro" id="IPR007816">
    <property type="entry name" value="ResB-like_domain"/>
</dbReference>
<proteinExistence type="predicted"/>
<evidence type="ECO:0000256" key="3">
    <source>
        <dbReference type="ARBA" id="ARBA00022748"/>
    </source>
</evidence>
<keyword evidence="9" id="KW-1185">Reference proteome</keyword>
<evidence type="ECO:0000256" key="1">
    <source>
        <dbReference type="ARBA" id="ARBA00004141"/>
    </source>
</evidence>
<dbReference type="InterPro" id="IPR023494">
    <property type="entry name" value="Cyt_c_bgen_Ccs1/CcsB/ResB"/>
</dbReference>
<gene>
    <name evidence="8" type="ORF">SH580_13070</name>
</gene>